<dbReference type="InterPro" id="IPR010987">
    <property type="entry name" value="Glutathione-S-Trfase_C-like"/>
</dbReference>
<evidence type="ECO:0000313" key="2">
    <source>
        <dbReference type="EMBL" id="QCL10567.1"/>
    </source>
</evidence>
<dbReference type="SUPFAM" id="SSF47616">
    <property type="entry name" value="GST C-terminal domain-like"/>
    <property type="match status" value="1"/>
</dbReference>
<dbReference type="AlphaFoldDB" id="A0A7S5DT15"/>
<organism evidence="2">
    <name type="scientific">Rhizobium rhizogenes</name>
    <name type="common">Agrobacterium rhizogenes</name>
    <dbReference type="NCBI Taxonomy" id="359"/>
    <lineage>
        <taxon>Bacteria</taxon>
        <taxon>Pseudomonadati</taxon>
        <taxon>Pseudomonadota</taxon>
        <taxon>Alphaproteobacteria</taxon>
        <taxon>Hyphomicrobiales</taxon>
        <taxon>Rhizobiaceae</taxon>
        <taxon>Rhizobium/Agrobacterium group</taxon>
        <taxon>Rhizobium</taxon>
    </lineage>
</organism>
<gene>
    <name evidence="2" type="ORF">pC6.5d_674</name>
</gene>
<protein>
    <submittedName>
        <fullName evidence="2">Glutathione S-transferase, C-terminal domain protein</fullName>
    </submittedName>
</protein>
<keyword evidence="2" id="KW-0614">Plasmid</keyword>
<dbReference type="Gene3D" id="1.20.1050.10">
    <property type="match status" value="1"/>
</dbReference>
<dbReference type="InterPro" id="IPR004046">
    <property type="entry name" value="GST_C"/>
</dbReference>
<evidence type="ECO:0000259" key="1">
    <source>
        <dbReference type="PROSITE" id="PS50405"/>
    </source>
</evidence>
<proteinExistence type="predicted"/>
<name>A0A7S5DT15_RHIRH</name>
<reference evidence="2" key="1">
    <citation type="submission" date="2018-12" db="EMBL/GenBank/DDBJ databases">
        <title>Three Rhizobium rhizogenes strains isolated from the same crown gall tumor carry diverse plasmids.</title>
        <authorList>
            <person name="Pulawska J."/>
            <person name="Kuzmanovic N."/>
        </authorList>
    </citation>
    <scope>NUCLEOTIDE SEQUENCE</scope>
    <source>
        <strain evidence="2">C6.5</strain>
        <plasmid evidence="2">pC6.5d</plasmid>
    </source>
</reference>
<dbReference type="InterPro" id="IPR036282">
    <property type="entry name" value="Glutathione-S-Trfase_C_sf"/>
</dbReference>
<dbReference type="EMBL" id="MK318989">
    <property type="protein sequence ID" value="QCL10567.1"/>
    <property type="molecule type" value="Genomic_DNA"/>
</dbReference>
<dbReference type="Pfam" id="PF00043">
    <property type="entry name" value="GST_C"/>
    <property type="match status" value="1"/>
</dbReference>
<geneLocation type="plasmid" evidence="2">
    <name>pC6.5d</name>
</geneLocation>
<dbReference type="CDD" id="cd00299">
    <property type="entry name" value="GST_C_family"/>
    <property type="match status" value="1"/>
</dbReference>
<dbReference type="GO" id="GO:0016740">
    <property type="term" value="F:transferase activity"/>
    <property type="evidence" value="ECO:0007669"/>
    <property type="project" value="UniProtKB-KW"/>
</dbReference>
<accession>A0A7S5DT15</accession>
<keyword evidence="2" id="KW-0808">Transferase</keyword>
<sequence length="96" mass="10655">MERVSKPGRGVPADEEKIAVALAKARVCLTAMSDLMGDTSWLVGEQPTLADLYAAPMFDYFFMTPEGVELINQYANLKAWWSRMALRPSMIATKPS</sequence>
<dbReference type="PROSITE" id="PS50405">
    <property type="entry name" value="GST_CTER"/>
    <property type="match status" value="1"/>
</dbReference>
<feature type="domain" description="GST C-terminal" evidence="1">
    <location>
        <begin position="1"/>
        <end position="96"/>
    </location>
</feature>